<accession>A0A3N2GT42</accession>
<reference evidence="1 2" key="1">
    <citation type="submission" date="2018-11" db="EMBL/GenBank/DDBJ databases">
        <title>Sequencing the genomes of 1000 actinobacteria strains.</title>
        <authorList>
            <person name="Klenk H.-P."/>
        </authorList>
    </citation>
    <scope>NUCLEOTIDE SEQUENCE [LARGE SCALE GENOMIC DNA]</scope>
    <source>
        <strain evidence="1 2">DSM 44348</strain>
    </source>
</reference>
<dbReference type="SUPFAM" id="SSF109854">
    <property type="entry name" value="DinB/YfiT-like putative metalloenzymes"/>
    <property type="match status" value="1"/>
</dbReference>
<dbReference type="Gene3D" id="1.20.120.450">
    <property type="entry name" value="dinb family like domain"/>
    <property type="match status" value="1"/>
</dbReference>
<organism evidence="1 2">
    <name type="scientific">Amycolatopsis thermoflava</name>
    <dbReference type="NCBI Taxonomy" id="84480"/>
    <lineage>
        <taxon>Bacteria</taxon>
        <taxon>Bacillati</taxon>
        <taxon>Actinomycetota</taxon>
        <taxon>Actinomycetes</taxon>
        <taxon>Pseudonocardiales</taxon>
        <taxon>Pseudonocardiaceae</taxon>
        <taxon>Amycolatopsis</taxon>
        <taxon>Amycolatopsis methanolica group</taxon>
    </lineage>
</organism>
<dbReference type="EMBL" id="RKHY01000001">
    <property type="protein sequence ID" value="ROS39135.1"/>
    <property type="molecule type" value="Genomic_DNA"/>
</dbReference>
<gene>
    <name evidence="1" type="ORF">EDD35_1428</name>
</gene>
<dbReference type="InterPro" id="IPR034660">
    <property type="entry name" value="DinB/YfiT-like"/>
</dbReference>
<proteinExistence type="predicted"/>
<comment type="caution">
    <text evidence="1">The sequence shown here is derived from an EMBL/GenBank/DDBJ whole genome shotgun (WGS) entry which is preliminary data.</text>
</comment>
<dbReference type="Proteomes" id="UP000274843">
    <property type="component" value="Unassembled WGS sequence"/>
</dbReference>
<evidence type="ECO:0000313" key="2">
    <source>
        <dbReference type="Proteomes" id="UP000274843"/>
    </source>
</evidence>
<evidence type="ECO:0000313" key="1">
    <source>
        <dbReference type="EMBL" id="ROS39135.1"/>
    </source>
</evidence>
<sequence>MADVSTDHLDDAVQLALGTLRTALDADWDVPAGDLDWSCWETAEHLSDDFFGYAVRLGPRTPPRHGEVPYLWQRLRPGGPSNAVHADRSAGPAGLLRVVEASAALLTAMVRTTPAHVRAWHVWGEADPAGFAAMGIVETLVHTHDLAAGLGLAWEPPGELCEPVLRRLFPHVAPDEPWPTLLWATGRGELPGRARLGEWRWYAAPLTSP</sequence>
<dbReference type="GeneID" id="301842865"/>
<name>A0A3N2GT42_9PSEU</name>
<protein>
    <recommendedName>
        <fullName evidence="3">Mycothiol-dependent maleylpyruvate isomerase metal-binding domain-containing protein</fullName>
    </recommendedName>
</protein>
<keyword evidence="2" id="KW-1185">Reference proteome</keyword>
<dbReference type="RefSeq" id="WP_027931527.1">
    <property type="nucleotide sequence ID" value="NZ_CBDRCF010000028.1"/>
</dbReference>
<evidence type="ECO:0008006" key="3">
    <source>
        <dbReference type="Google" id="ProtNLM"/>
    </source>
</evidence>
<dbReference type="AlphaFoldDB" id="A0A3N2GT42"/>